<keyword evidence="2" id="KW-1185">Reference proteome</keyword>
<sequence>LPDTDIFRFLKFILEKKVGHFDLWQWLEISCRNLLVGKSQVTVGYWRHWKAQTVAVVNICQELPTLIGGIIGLELEKVCELLEIIGIFWKKNFPFVKGKKIPKA</sequence>
<organism evidence="1 2">
    <name type="scientific">Reticulomyxa filosa</name>
    <dbReference type="NCBI Taxonomy" id="46433"/>
    <lineage>
        <taxon>Eukaryota</taxon>
        <taxon>Sar</taxon>
        <taxon>Rhizaria</taxon>
        <taxon>Retaria</taxon>
        <taxon>Foraminifera</taxon>
        <taxon>Monothalamids</taxon>
        <taxon>Reticulomyxidae</taxon>
        <taxon>Reticulomyxa</taxon>
    </lineage>
</organism>
<protein>
    <submittedName>
        <fullName evidence="1">Uncharacterized protein</fullName>
    </submittedName>
</protein>
<dbReference type="Proteomes" id="UP000023152">
    <property type="component" value="Unassembled WGS sequence"/>
</dbReference>
<feature type="non-terminal residue" evidence="1">
    <location>
        <position position="1"/>
    </location>
</feature>
<comment type="caution">
    <text evidence="1">The sequence shown here is derived from an EMBL/GenBank/DDBJ whole genome shotgun (WGS) entry which is preliminary data.</text>
</comment>
<accession>X6L7I2</accession>
<proteinExistence type="predicted"/>
<dbReference type="AlphaFoldDB" id="X6L7I2"/>
<gene>
    <name evidence="1" type="ORF">RFI_40221</name>
</gene>
<evidence type="ECO:0000313" key="2">
    <source>
        <dbReference type="Proteomes" id="UP000023152"/>
    </source>
</evidence>
<reference evidence="1 2" key="1">
    <citation type="journal article" date="2013" name="Curr. Biol.">
        <title>The Genome of the Foraminiferan Reticulomyxa filosa.</title>
        <authorList>
            <person name="Glockner G."/>
            <person name="Hulsmann N."/>
            <person name="Schleicher M."/>
            <person name="Noegel A.A."/>
            <person name="Eichinger L."/>
            <person name="Gallinger C."/>
            <person name="Pawlowski J."/>
            <person name="Sierra R."/>
            <person name="Euteneuer U."/>
            <person name="Pillet L."/>
            <person name="Moustafa A."/>
            <person name="Platzer M."/>
            <person name="Groth M."/>
            <person name="Szafranski K."/>
            <person name="Schliwa M."/>
        </authorList>
    </citation>
    <scope>NUCLEOTIDE SEQUENCE [LARGE SCALE GENOMIC DNA]</scope>
</reference>
<dbReference type="EMBL" id="ASPP01050125">
    <property type="protein sequence ID" value="ETN97310.1"/>
    <property type="molecule type" value="Genomic_DNA"/>
</dbReference>
<name>X6L7I2_RETFI</name>
<evidence type="ECO:0000313" key="1">
    <source>
        <dbReference type="EMBL" id="ETN97310.1"/>
    </source>
</evidence>